<feature type="region of interest" description="Disordered" evidence="2">
    <location>
        <begin position="695"/>
        <end position="746"/>
    </location>
</feature>
<dbReference type="EMBL" id="CAXHTA020000007">
    <property type="protein sequence ID" value="CAL5222711.1"/>
    <property type="molecule type" value="Genomic_DNA"/>
</dbReference>
<comment type="caution">
    <text evidence="5">The sequence shown here is derived from an EMBL/GenBank/DDBJ whole genome shotgun (WGS) entry which is preliminary data.</text>
</comment>
<evidence type="ECO:0000256" key="1">
    <source>
        <dbReference type="SAM" id="Coils"/>
    </source>
</evidence>
<keyword evidence="3" id="KW-1133">Transmembrane helix</keyword>
<protein>
    <submittedName>
        <fullName evidence="5">G5114 protein</fullName>
    </submittedName>
</protein>
<gene>
    <name evidence="5" type="primary">g5114</name>
    <name evidence="5" type="ORF">VP750_LOCUS4370</name>
</gene>
<feature type="domain" description="Letm1 RBD" evidence="4">
    <location>
        <begin position="570"/>
        <end position="648"/>
    </location>
</feature>
<evidence type="ECO:0000313" key="5">
    <source>
        <dbReference type="EMBL" id="CAL5222711.1"/>
    </source>
</evidence>
<evidence type="ECO:0000313" key="6">
    <source>
        <dbReference type="Proteomes" id="UP001497392"/>
    </source>
</evidence>
<accession>A0ABP1FUK7</accession>
<keyword evidence="1" id="KW-0175">Coiled coil</keyword>
<dbReference type="Pfam" id="PF07766">
    <property type="entry name" value="LETM1_RBD"/>
    <property type="match status" value="1"/>
</dbReference>
<feature type="region of interest" description="Disordered" evidence="2">
    <location>
        <begin position="146"/>
        <end position="165"/>
    </location>
</feature>
<keyword evidence="3" id="KW-0812">Transmembrane</keyword>
<feature type="compositionally biased region" description="Acidic residues" evidence="2">
    <location>
        <begin position="154"/>
        <end position="163"/>
    </location>
</feature>
<reference evidence="5 6" key="1">
    <citation type="submission" date="2024-06" db="EMBL/GenBank/DDBJ databases">
        <authorList>
            <person name="Kraege A."/>
            <person name="Thomma B."/>
        </authorList>
    </citation>
    <scope>NUCLEOTIDE SEQUENCE [LARGE SCALE GENOMIC DNA]</scope>
</reference>
<evidence type="ECO:0000256" key="2">
    <source>
        <dbReference type="SAM" id="MobiDB-lite"/>
    </source>
</evidence>
<feature type="coiled-coil region" evidence="1">
    <location>
        <begin position="627"/>
        <end position="663"/>
    </location>
</feature>
<feature type="coiled-coil region" evidence="1">
    <location>
        <begin position="362"/>
        <end position="389"/>
    </location>
</feature>
<organism evidence="5 6">
    <name type="scientific">Coccomyxa viridis</name>
    <dbReference type="NCBI Taxonomy" id="1274662"/>
    <lineage>
        <taxon>Eukaryota</taxon>
        <taxon>Viridiplantae</taxon>
        <taxon>Chlorophyta</taxon>
        <taxon>core chlorophytes</taxon>
        <taxon>Trebouxiophyceae</taxon>
        <taxon>Trebouxiophyceae incertae sedis</taxon>
        <taxon>Coccomyxaceae</taxon>
        <taxon>Coccomyxa</taxon>
    </lineage>
</organism>
<evidence type="ECO:0000259" key="4">
    <source>
        <dbReference type="Pfam" id="PF07766"/>
    </source>
</evidence>
<dbReference type="Proteomes" id="UP001497392">
    <property type="component" value="Unassembled WGS sequence"/>
</dbReference>
<evidence type="ECO:0000256" key="3">
    <source>
        <dbReference type="SAM" id="Phobius"/>
    </source>
</evidence>
<keyword evidence="6" id="KW-1185">Reference proteome</keyword>
<feature type="transmembrane region" description="Helical" evidence="3">
    <location>
        <begin position="588"/>
        <end position="611"/>
    </location>
</feature>
<dbReference type="InterPro" id="IPR033122">
    <property type="entry name" value="LETM1-like_RBD"/>
</dbReference>
<sequence>MLSPTSSVQACGHISPINRYIVLSARPTGYCQRPGLHRLSIQLDGSLVPAEACRGQLTREQPVRHWHRRKWSSSSSRRGLCTCEGVASSRTSSSSAEHEIEEGEWPRISAERVERLETLIRLRKLYRNLLRADRLLAQPTPVYQTLDRRKNEELSEEEEEEEEERRQAAVEVVGEMQLTAEQLKGGVRALLAIDANFGELAFERESAAEAEARVTRHAREIAAQLSERARREARKLPFASLQAAQAALEARNARYKSAMLRQSSDEEDAPERVKDRLEQAERAVEKFVSRRLKAVQPGLQKAKIKPVSAVVGGISSGANYAKGLWDRLNGGGRRMTAGNAGLDLPYQLPVPIDTRGKRTAAIAQLSRDIDALEQKLQEASKVRESKVRRAGIGGRARLAGELRDMDDEVGALSRALAVRTLQLELEYIYGCLEEEALDIGQGTQNPTFLLSRQGTSDEVALLVAEFALLDGPISAFAEVVEKGEAGRINEEELARLAVEIPDLRMRLGIGDAQVFAGAGWTMVRAKATVGEGVGKIREGVGFFNRGVRLLGSDVSSAGRLFYRAGAGASLKPREVQALRRTAKDLLTFIPFAIILIAPLTPVGHVLIFSFLQKYFPGFFPSQFTSRRQELMTRYEELKRQLAEAQEAAQLEDEEAELARAESMLARLTSPALAAAKRLARGKALATPGLAGEGIGNSGSVGRWSDDERNGEGPAARAVRNLEQQVAAAAEKATTGSVDMPSDKRRE</sequence>
<name>A0ABP1FUK7_9CHLO</name>
<keyword evidence="3" id="KW-0472">Membrane</keyword>
<proteinExistence type="predicted"/>